<dbReference type="EMBL" id="OQ999677">
    <property type="protein sequence ID" value="WMI40050.1"/>
    <property type="molecule type" value="Genomic_RNA"/>
</dbReference>
<evidence type="ECO:0000313" key="1">
    <source>
        <dbReference type="EMBL" id="WMI40050.1"/>
    </source>
</evidence>
<protein>
    <submittedName>
        <fullName evidence="1">Uncharacterized protein</fullName>
    </submittedName>
</protein>
<sequence>MDFINKLWLMLFPGPSYVNVSRNDMVVNYRKHIVTCTWNFNLWGLGTHKQKCKSCFKEFEFDHYIDWTSVIDLDPCLAPASTKRNTMPTLSQNFVEEFIVPCSCVTDASHIFELKQVDREQYLAMLIPPFTSDDIESLHIVLQHMPNVQILSNTIGICKACTKDYVCVVLAQQPGWVYVMAGDIGDHFGPKIQVMSTKHCPHPQPGVIPTVGYVNRVRRDLPHYGFLICPDDIDFDQSYQVDVGYLLDTNDGLTLKKAIDSNQDLLPIINKMPTIECDLYNHHCASNVPQQFEVTRSLKVNKHDVGRLCYAKELLSYFLPGLNIYPEPIGGYYFDLPAPKVWNHRPHSYYIGDWNDFYVGIEAYDYNMTVTLVHKMLGETVAFSPPFYTFMQNSSANCRPRQLVFEAGDVADLPATWIPPSVKTSKLPFAHLKNWWSEGVTSNIQRYASPFYYAQADNWPNDLCACLIKSHRKCNPYVFKTGFWRDFVSDKLGLALISKHVRKVSSRKMLALGNTIMELEGLKNHFGNVLICTLDENQALVNIYRGVIDISGCIPKYWRVINSGIRLNGIKVFNIDAKVTPLVVFNVKILK</sequence>
<organism evidence="1">
    <name type="scientific">Rhizoctonia cerealis hypovirus</name>
    <dbReference type="NCBI Taxonomy" id="3068667"/>
    <lineage>
        <taxon>Viruses</taxon>
        <taxon>Riboviria</taxon>
        <taxon>Orthornavirae</taxon>
        <taxon>Pisuviricota</taxon>
        <taxon>Duplopiviricetes</taxon>
        <taxon>Durnavirales</taxon>
        <taxon>Hypoviridae</taxon>
    </lineage>
</organism>
<proteinExistence type="predicted"/>
<reference evidence="1" key="1">
    <citation type="journal article" date="2023" name="Microbiol. Spectr.">
        <title>Extreme Diversity of Mycoviruses Present in Single Strains of Rhizoctonia cerealis, the Pathogen of Wheat Sharp Eyespot.</title>
        <authorList>
            <person name="Li W."/>
            <person name="Sun H."/>
            <person name="Cao S."/>
            <person name="Zhang A."/>
            <person name="Zhang H."/>
            <person name="Shu Y."/>
            <person name="Chen H."/>
        </authorList>
    </citation>
    <scope>NUCLEOTIDE SEQUENCE</scope>
    <source>
        <strain evidence="1">RcHV-0942-1</strain>
    </source>
</reference>
<reference evidence="1" key="2">
    <citation type="submission" date="2023-05" db="EMBL/GenBank/DDBJ databases">
        <authorList>
            <person name="Li W."/>
        </authorList>
    </citation>
    <scope>NUCLEOTIDE SEQUENCE</scope>
    <source>
        <strain evidence="1">RcHV-0942-1</strain>
    </source>
</reference>
<name>A0AA51BS95_9VIRU</name>
<accession>A0AA51BS95</accession>